<accession>A0A1G4WZ17</accession>
<name>A0A1G4WZ17_9MYCO</name>
<proteinExistence type="predicted"/>
<dbReference type="RefSeq" id="WP_268875666.1">
    <property type="nucleotide sequence ID" value="NZ_CP059894.1"/>
</dbReference>
<keyword evidence="1" id="KW-0812">Transmembrane</keyword>
<evidence type="ECO:0000256" key="1">
    <source>
        <dbReference type="SAM" id="Phobius"/>
    </source>
</evidence>
<sequence>MTSPAWIASRRTAYWVILWFLLRVLDVVVAGGVIAAVVWGLIKV</sequence>
<evidence type="ECO:0000313" key="2">
    <source>
        <dbReference type="EMBL" id="SCX32641.1"/>
    </source>
</evidence>
<dbReference type="AlphaFoldDB" id="A0A1G4WZ17"/>
<organism evidence="2 3">
    <name type="scientific">Mycolicibacterium fluoranthenivorans</name>
    <dbReference type="NCBI Taxonomy" id="258505"/>
    <lineage>
        <taxon>Bacteria</taxon>
        <taxon>Bacillati</taxon>
        <taxon>Actinomycetota</taxon>
        <taxon>Actinomycetes</taxon>
        <taxon>Mycobacteriales</taxon>
        <taxon>Mycobacteriaceae</taxon>
        <taxon>Mycolicibacterium</taxon>
    </lineage>
</organism>
<dbReference type="EMBL" id="FMUB01000015">
    <property type="protein sequence ID" value="SCX32641.1"/>
    <property type="molecule type" value="Genomic_DNA"/>
</dbReference>
<dbReference type="STRING" id="1502745.SAMN02799620_05651"/>
<evidence type="ECO:0000313" key="3">
    <source>
        <dbReference type="Proteomes" id="UP000199707"/>
    </source>
</evidence>
<feature type="transmembrane region" description="Helical" evidence="1">
    <location>
        <begin position="12"/>
        <end position="42"/>
    </location>
</feature>
<gene>
    <name evidence="2" type="ORF">SAMN02799620_05651</name>
</gene>
<dbReference type="Proteomes" id="UP000199707">
    <property type="component" value="Unassembled WGS sequence"/>
</dbReference>
<keyword evidence="1" id="KW-0472">Membrane</keyword>
<keyword evidence="1" id="KW-1133">Transmembrane helix</keyword>
<protein>
    <submittedName>
        <fullName evidence="2">Uncharacterized protein</fullName>
    </submittedName>
</protein>
<reference evidence="3" key="1">
    <citation type="submission" date="2016-10" db="EMBL/GenBank/DDBJ databases">
        <authorList>
            <person name="Varghese N."/>
            <person name="Submissions S."/>
        </authorList>
    </citation>
    <scope>NUCLEOTIDE SEQUENCE [LARGE SCALE GENOMIC DNA]</scope>
    <source>
        <strain evidence="3">UNC267MFSha1.1M11</strain>
    </source>
</reference>